<reference evidence="1" key="1">
    <citation type="submission" date="2015-12" db="EMBL/GenBank/DDBJ databases">
        <title>Gene expression during late stages of embryo sac development: a critical building block for successful pollen-pistil interactions.</title>
        <authorList>
            <person name="Liu Y."/>
            <person name="Joly V."/>
            <person name="Sabar M."/>
            <person name="Matton D.P."/>
        </authorList>
    </citation>
    <scope>NUCLEOTIDE SEQUENCE</scope>
</reference>
<name>A0A0V0GXB1_SOLCH</name>
<dbReference type="AlphaFoldDB" id="A0A0V0GXB1"/>
<protein>
    <submittedName>
        <fullName evidence="1">Putative ovule protein</fullName>
    </submittedName>
</protein>
<dbReference type="EMBL" id="GEDG01029096">
    <property type="protein sequence ID" value="JAP12764.1"/>
    <property type="molecule type" value="Transcribed_RNA"/>
</dbReference>
<sequence length="81" mass="9815">PFHHCSYIFLDRCTLQLFNNQSRSNSHFSPDHALIFQIFVTWHRLIRSTLPFLKFFYTWLRGEARCLPKSQAFNKYYLGLE</sequence>
<feature type="non-terminal residue" evidence="1">
    <location>
        <position position="1"/>
    </location>
</feature>
<accession>A0A0V0GXB1</accession>
<evidence type="ECO:0000313" key="1">
    <source>
        <dbReference type="EMBL" id="JAP12764.1"/>
    </source>
</evidence>
<proteinExistence type="predicted"/>
<organism evidence="1">
    <name type="scientific">Solanum chacoense</name>
    <name type="common">Chaco potato</name>
    <dbReference type="NCBI Taxonomy" id="4108"/>
    <lineage>
        <taxon>Eukaryota</taxon>
        <taxon>Viridiplantae</taxon>
        <taxon>Streptophyta</taxon>
        <taxon>Embryophyta</taxon>
        <taxon>Tracheophyta</taxon>
        <taxon>Spermatophyta</taxon>
        <taxon>Magnoliopsida</taxon>
        <taxon>eudicotyledons</taxon>
        <taxon>Gunneridae</taxon>
        <taxon>Pentapetalae</taxon>
        <taxon>asterids</taxon>
        <taxon>lamiids</taxon>
        <taxon>Solanales</taxon>
        <taxon>Solanaceae</taxon>
        <taxon>Solanoideae</taxon>
        <taxon>Solaneae</taxon>
        <taxon>Solanum</taxon>
    </lineage>
</organism>